<name>A0A4Y2MKX3_ARAVE</name>
<organism evidence="1 2">
    <name type="scientific">Araneus ventricosus</name>
    <name type="common">Orbweaver spider</name>
    <name type="synonym">Epeira ventricosa</name>
    <dbReference type="NCBI Taxonomy" id="182803"/>
    <lineage>
        <taxon>Eukaryota</taxon>
        <taxon>Metazoa</taxon>
        <taxon>Ecdysozoa</taxon>
        <taxon>Arthropoda</taxon>
        <taxon>Chelicerata</taxon>
        <taxon>Arachnida</taxon>
        <taxon>Araneae</taxon>
        <taxon>Araneomorphae</taxon>
        <taxon>Entelegynae</taxon>
        <taxon>Araneoidea</taxon>
        <taxon>Araneidae</taxon>
        <taxon>Araneus</taxon>
    </lineage>
</organism>
<dbReference type="AlphaFoldDB" id="A0A4Y2MKX3"/>
<keyword evidence="2" id="KW-1185">Reference proteome</keyword>
<protein>
    <submittedName>
        <fullName evidence="1">Uncharacterized protein</fullName>
    </submittedName>
</protein>
<dbReference type="Proteomes" id="UP000499080">
    <property type="component" value="Unassembled WGS sequence"/>
</dbReference>
<proteinExistence type="predicted"/>
<reference evidence="1 2" key="1">
    <citation type="journal article" date="2019" name="Sci. Rep.">
        <title>Orb-weaving spider Araneus ventricosus genome elucidates the spidroin gene catalogue.</title>
        <authorList>
            <person name="Kono N."/>
            <person name="Nakamura H."/>
            <person name="Ohtoshi R."/>
            <person name="Moran D.A.P."/>
            <person name="Shinohara A."/>
            <person name="Yoshida Y."/>
            <person name="Fujiwara M."/>
            <person name="Mori M."/>
            <person name="Tomita M."/>
            <person name="Arakawa K."/>
        </authorList>
    </citation>
    <scope>NUCLEOTIDE SEQUENCE [LARGE SCALE GENOMIC DNA]</scope>
</reference>
<evidence type="ECO:0000313" key="2">
    <source>
        <dbReference type="Proteomes" id="UP000499080"/>
    </source>
</evidence>
<sequence>MVNNCMDSSEEVSSIEDISDQLGLSLNIIQTSLEENIAARRGIGMKNVRSRTVFNSKINVFTRSMLYYSEKCHTKAIKIKELFKENECTFLPMYIKDRDGSHIFRIRRFEVQYPIASHTSHRFGSNARLISGLAWKFGGGMKARASSSS</sequence>
<evidence type="ECO:0000313" key="1">
    <source>
        <dbReference type="EMBL" id="GBN27795.1"/>
    </source>
</evidence>
<comment type="caution">
    <text evidence="1">The sequence shown here is derived from an EMBL/GenBank/DDBJ whole genome shotgun (WGS) entry which is preliminary data.</text>
</comment>
<gene>
    <name evidence="1" type="ORF">AVEN_168862_1</name>
</gene>
<dbReference type="EMBL" id="BGPR01204960">
    <property type="protein sequence ID" value="GBN27795.1"/>
    <property type="molecule type" value="Genomic_DNA"/>
</dbReference>
<accession>A0A4Y2MKX3</accession>